<name>A0A1H2SPF9_9BACL</name>
<dbReference type="RefSeq" id="WP_091736191.1">
    <property type="nucleotide sequence ID" value="NZ_FNNQ01000002.1"/>
</dbReference>
<sequence>MERKKSEGGDLGDSLVGIKKTWTHTSNIIVHGELSVIQLFNMVIVLYEAKIANMEDNKLCYAYKLLNNIEILQNIILGKINICIIIDGLQQVVREDYSLENTYFGLRKKLSTCFDYHDSYLQSQIKEVTQYPEKKRRVLMNFSPQFLKVDTRLGEPWLAGQVCPIELDPELDSHS</sequence>
<evidence type="ECO:0000313" key="1">
    <source>
        <dbReference type="EMBL" id="SDW33407.1"/>
    </source>
</evidence>
<dbReference type="Proteomes" id="UP000198534">
    <property type="component" value="Unassembled WGS sequence"/>
</dbReference>
<protein>
    <submittedName>
        <fullName evidence="1">Uncharacterized protein</fullName>
    </submittedName>
</protein>
<dbReference type="EMBL" id="FNNQ01000002">
    <property type="protein sequence ID" value="SDW33407.1"/>
    <property type="molecule type" value="Genomic_DNA"/>
</dbReference>
<keyword evidence="2" id="KW-1185">Reference proteome</keyword>
<organism evidence="1 2">
    <name type="scientific">Marininema mesophilum</name>
    <dbReference type="NCBI Taxonomy" id="1048340"/>
    <lineage>
        <taxon>Bacteria</taxon>
        <taxon>Bacillati</taxon>
        <taxon>Bacillota</taxon>
        <taxon>Bacilli</taxon>
        <taxon>Bacillales</taxon>
        <taxon>Thermoactinomycetaceae</taxon>
        <taxon>Marininema</taxon>
    </lineage>
</organism>
<gene>
    <name evidence="1" type="ORF">SAMN05444487_102270</name>
</gene>
<accession>A0A1H2SPF9</accession>
<proteinExistence type="predicted"/>
<evidence type="ECO:0000313" key="2">
    <source>
        <dbReference type="Proteomes" id="UP000198534"/>
    </source>
</evidence>
<reference evidence="1 2" key="1">
    <citation type="submission" date="2016-10" db="EMBL/GenBank/DDBJ databases">
        <authorList>
            <person name="de Groot N.N."/>
        </authorList>
    </citation>
    <scope>NUCLEOTIDE SEQUENCE [LARGE SCALE GENOMIC DNA]</scope>
    <source>
        <strain evidence="1 2">DSM 45610</strain>
    </source>
</reference>
<dbReference type="AlphaFoldDB" id="A0A1H2SPF9"/>